<dbReference type="RefSeq" id="WP_102245055.1">
    <property type="nucleotide sequence ID" value="NZ_CP025704.1"/>
</dbReference>
<dbReference type="EMBL" id="CP025704">
    <property type="protein sequence ID" value="AUN99766.1"/>
    <property type="molecule type" value="Genomic_DNA"/>
</dbReference>
<proteinExistence type="predicted"/>
<keyword evidence="2" id="KW-1185">Reference proteome</keyword>
<dbReference type="KEGG" id="bsto:C0V70_16960"/>
<protein>
    <submittedName>
        <fullName evidence="1">Uncharacterized protein</fullName>
    </submittedName>
</protein>
<sequence>MKKSILSLSLLSLSFNLFAAEADNFTARTLDLADAAEEVNVLANNYLKKAIVDLNKAGGCNEEALYKELRKYFANHSKGELVKNILYRNAVAINNLPIKQSVYENWEKADGFLLGRKKAATSPLALSPLIKIGDEIVGVDKFEHMFGMGFTYFTKHYQKGKDIKDVLSYGIALEKTILGGNVFATGVFSYGDLSANFNGMRFWNHVLQKNDDILGSEHNLGPYVTCSASKWQINEKNPIDFKNYIDASMDESINCSKFAGTKAVGKFKASIKKRGFVDSNNQALCPVEPSRLQEMRQKYKPSGIEHLIINDEGLGKVSYFNEF</sequence>
<gene>
    <name evidence="1" type="ORF">C0V70_16960</name>
</gene>
<name>A0A2K9NW81_BACTC</name>
<dbReference type="AlphaFoldDB" id="A0A2K9NW81"/>
<evidence type="ECO:0000313" key="1">
    <source>
        <dbReference type="EMBL" id="AUN99766.1"/>
    </source>
</evidence>
<dbReference type="Proteomes" id="UP000235584">
    <property type="component" value="Chromosome"/>
</dbReference>
<reference evidence="1 2" key="1">
    <citation type="submission" date="2018-01" db="EMBL/GenBank/DDBJ databases">
        <title>Complete genome sequence of Bacteriovorax stolpii DSM12778.</title>
        <authorList>
            <person name="Tang B."/>
            <person name="Chang J."/>
        </authorList>
    </citation>
    <scope>NUCLEOTIDE SEQUENCE [LARGE SCALE GENOMIC DNA]</scope>
    <source>
        <strain evidence="1 2">DSM 12778</strain>
    </source>
</reference>
<accession>A0A2K9NW81</accession>
<evidence type="ECO:0000313" key="2">
    <source>
        <dbReference type="Proteomes" id="UP000235584"/>
    </source>
</evidence>
<organism evidence="1 2">
    <name type="scientific">Bacteriovorax stolpii</name>
    <name type="common">Bdellovibrio stolpii</name>
    <dbReference type="NCBI Taxonomy" id="960"/>
    <lineage>
        <taxon>Bacteria</taxon>
        <taxon>Pseudomonadati</taxon>
        <taxon>Bdellovibrionota</taxon>
        <taxon>Bacteriovoracia</taxon>
        <taxon>Bacteriovoracales</taxon>
        <taxon>Bacteriovoracaceae</taxon>
        <taxon>Bacteriovorax</taxon>
    </lineage>
</organism>